<keyword evidence="5" id="KW-0864">Zinc transport</keyword>
<evidence type="ECO:0000256" key="6">
    <source>
        <dbReference type="SAM" id="MobiDB-lite"/>
    </source>
</evidence>
<dbReference type="InterPro" id="IPR006127">
    <property type="entry name" value="ZnuA-like"/>
</dbReference>
<dbReference type="SUPFAM" id="SSF53807">
    <property type="entry name" value="Helical backbone' metal receptor"/>
    <property type="match status" value="1"/>
</dbReference>
<dbReference type="GO" id="GO:0006829">
    <property type="term" value="P:zinc ion transport"/>
    <property type="evidence" value="ECO:0007669"/>
    <property type="project" value="UniProtKB-KW"/>
</dbReference>
<accession>A0A109BKV9</accession>
<proteinExistence type="inferred from homology"/>
<comment type="similarity">
    <text evidence="1">Belongs to the bacterial solute-binding protein 9 family.</text>
</comment>
<keyword evidence="4 7" id="KW-0732">Signal</keyword>
<gene>
    <name evidence="8" type="ORF">APY04_0894</name>
</gene>
<protein>
    <recommendedName>
        <fullName evidence="2">High-affinity zinc uptake system protein ZnuA</fullName>
    </recommendedName>
</protein>
<dbReference type="GO" id="GO:0046872">
    <property type="term" value="F:metal ion binding"/>
    <property type="evidence" value="ECO:0007669"/>
    <property type="project" value="InterPro"/>
</dbReference>
<feature type="signal peptide" evidence="7">
    <location>
        <begin position="1"/>
        <end position="28"/>
    </location>
</feature>
<evidence type="ECO:0000313" key="8">
    <source>
        <dbReference type="EMBL" id="KWT70614.1"/>
    </source>
</evidence>
<keyword evidence="5" id="KW-0406">Ion transport</keyword>
<evidence type="ECO:0000256" key="5">
    <source>
        <dbReference type="ARBA" id="ARBA00022906"/>
    </source>
</evidence>
<dbReference type="AlphaFoldDB" id="A0A109BKV9"/>
<evidence type="ECO:0000256" key="1">
    <source>
        <dbReference type="ARBA" id="ARBA00011028"/>
    </source>
</evidence>
<keyword evidence="5" id="KW-0862">Zinc</keyword>
<dbReference type="EMBL" id="LMTR01000030">
    <property type="protein sequence ID" value="KWT70614.1"/>
    <property type="molecule type" value="Genomic_DNA"/>
</dbReference>
<dbReference type="PATRIC" id="fig|121290.4.peg.1706"/>
<dbReference type="Pfam" id="PF01297">
    <property type="entry name" value="ZnuA"/>
    <property type="match status" value="1"/>
</dbReference>
<name>A0A109BKV9_HYPSL</name>
<feature type="chain" id="PRO_5007132667" description="High-affinity zinc uptake system protein ZnuA" evidence="7">
    <location>
        <begin position="29"/>
        <end position="342"/>
    </location>
</feature>
<dbReference type="Proteomes" id="UP000059074">
    <property type="component" value="Unassembled WGS sequence"/>
</dbReference>
<evidence type="ECO:0000313" key="9">
    <source>
        <dbReference type="Proteomes" id="UP000059074"/>
    </source>
</evidence>
<sequence length="342" mass="36949">MLLRVAAIWLLLAVPVLASSIAATNANAADGAPDAVTSAAAPLDVVVTIKPIHSLVAQVMEGVGEPSLLVEGSASPHSFSLKPSQVGAINRATVFFRVSEWLEPFTGKVVRALPASVELVTLMDAPELKLLPRRKTGTFEPHDHAGEHAHHHDSDHSHHNSHDDVGSSDSHIWLDPQNAKYLVSHIADVLSKHYPAHAAKFAANAEAAHGRIDALAAELENDLRAVQDRPFIVFHDAYQYFDARFALNAVGSITISPDVRPSAKRLSELRRRIRSLKAACVFAEPMYQPRLVKAVIEGTDARSGTLDPEGMLLKPGPDLYEKLMRNLAADLNRCLANAASEG</sequence>
<organism evidence="8 9">
    <name type="scientific">Hyphomicrobium sulfonivorans</name>
    <dbReference type="NCBI Taxonomy" id="121290"/>
    <lineage>
        <taxon>Bacteria</taxon>
        <taxon>Pseudomonadati</taxon>
        <taxon>Pseudomonadota</taxon>
        <taxon>Alphaproteobacteria</taxon>
        <taxon>Hyphomicrobiales</taxon>
        <taxon>Hyphomicrobiaceae</taxon>
        <taxon>Hyphomicrobium</taxon>
    </lineage>
</organism>
<dbReference type="PANTHER" id="PTHR42953:SF3">
    <property type="entry name" value="HIGH-AFFINITY ZINC UPTAKE SYSTEM PROTEIN ZNUA"/>
    <property type="match status" value="1"/>
</dbReference>
<evidence type="ECO:0000256" key="2">
    <source>
        <dbReference type="ARBA" id="ARBA00015915"/>
    </source>
</evidence>
<comment type="caution">
    <text evidence="8">The sequence shown here is derived from an EMBL/GenBank/DDBJ whole genome shotgun (WGS) entry which is preliminary data.</text>
</comment>
<evidence type="ECO:0000256" key="3">
    <source>
        <dbReference type="ARBA" id="ARBA00022448"/>
    </source>
</evidence>
<dbReference type="InterPro" id="IPR050492">
    <property type="entry name" value="Bact_metal-bind_prot9"/>
</dbReference>
<reference evidence="8 9" key="1">
    <citation type="submission" date="2015-10" db="EMBL/GenBank/DDBJ databases">
        <title>Transcriptomic analysis of a linuron degrading triple-species bacterial consortium.</title>
        <authorList>
            <person name="Albers P."/>
        </authorList>
    </citation>
    <scope>NUCLEOTIDE SEQUENCE [LARGE SCALE GENOMIC DNA]</scope>
    <source>
        <strain evidence="8 9">WDL6</strain>
    </source>
</reference>
<feature type="compositionally biased region" description="Basic and acidic residues" evidence="6">
    <location>
        <begin position="140"/>
        <end position="165"/>
    </location>
</feature>
<feature type="region of interest" description="Disordered" evidence="6">
    <location>
        <begin position="136"/>
        <end position="169"/>
    </location>
</feature>
<evidence type="ECO:0000256" key="4">
    <source>
        <dbReference type="ARBA" id="ARBA00022729"/>
    </source>
</evidence>
<dbReference type="STRING" id="121290.APY04_0894"/>
<dbReference type="PANTHER" id="PTHR42953">
    <property type="entry name" value="HIGH-AFFINITY ZINC UPTAKE SYSTEM PROTEIN ZNUA-RELATED"/>
    <property type="match status" value="1"/>
</dbReference>
<keyword evidence="9" id="KW-1185">Reference proteome</keyword>
<keyword evidence="3" id="KW-0813">Transport</keyword>
<dbReference type="Gene3D" id="3.40.50.1980">
    <property type="entry name" value="Nitrogenase molybdenum iron protein domain"/>
    <property type="match status" value="2"/>
</dbReference>
<evidence type="ECO:0000256" key="7">
    <source>
        <dbReference type="SAM" id="SignalP"/>
    </source>
</evidence>
<dbReference type="OrthoDB" id="7346865at2"/>